<dbReference type="SUPFAM" id="SSF52833">
    <property type="entry name" value="Thioredoxin-like"/>
    <property type="match status" value="1"/>
</dbReference>
<dbReference type="InterPro" id="IPR036249">
    <property type="entry name" value="Thioredoxin-like_sf"/>
</dbReference>
<proteinExistence type="predicted"/>
<dbReference type="OrthoDB" id="414243at2759"/>
<keyword evidence="3" id="KW-1185">Reference proteome</keyword>
<comment type="caution">
    <text evidence="2">The sequence shown here is derived from an EMBL/GenBank/DDBJ whole genome shotgun (WGS) entry which is preliminary data.</text>
</comment>
<gene>
    <name evidence="2" type="ORF">cubi_03523</name>
</gene>
<keyword evidence="2" id="KW-0808">Transferase</keyword>
<dbReference type="InterPro" id="IPR004045">
    <property type="entry name" value="Glutathione_S-Trfase_N"/>
</dbReference>
<accession>A0A1J4MLH8</accession>
<sequence length="428" mass="48605">MNNIGAGTTASPKNIATKVSSELNEIYSPKMSNLIRSNAPCRLTSNRVMIPSKSTYRVILPVRDIGDLSVITYEHEIYLGNGGSLRFFLLGKQVRHRFINVPLDEENPIPSYIDSDKVPLGDLPIVKLGDLVIFDEIPCLRYLAKKLGEYGRNYYIDFVIDDVIFRCSKWRDVLMDLISRNYSELSNGNINTNKELESSISNYKLLREQLYCEFETLIASIGDKGPFIAEKNKPMICDFILFSILFDDISLIEFSETEKFNRVTLLPERSIIHKFPRLKMLFESVAILPLIDQWIKGKYFAIQIEGESSELVTPPTSLTTQDHGTNFVVGTNSFIGCPNSFGYQPPVFQQLPNQLFAHVNAGIRFFPQNMAMPINQPIFSPNNSFVSQPITNYYPFLNNQIQNHGYLGGVSSPFVQRISPSQSFKLKF</sequence>
<name>A0A1J4MLH8_9CRYT</name>
<dbReference type="GO" id="GO:0016740">
    <property type="term" value="F:transferase activity"/>
    <property type="evidence" value="ECO:0007669"/>
    <property type="project" value="UniProtKB-KW"/>
</dbReference>
<dbReference type="RefSeq" id="XP_028874980.1">
    <property type="nucleotide sequence ID" value="XM_029020536.1"/>
</dbReference>
<reference evidence="2 3" key="1">
    <citation type="submission" date="2016-10" db="EMBL/GenBank/DDBJ databases">
        <title>Reductive evolution of mitochondrial metabolism and differential evolution of invasion-related proteins in Cryptosporidium.</title>
        <authorList>
            <person name="Liu S."/>
            <person name="Roellig D.M."/>
            <person name="Guo Y."/>
            <person name="Li N."/>
            <person name="Frace M.A."/>
            <person name="Tang K."/>
            <person name="Zhang L."/>
            <person name="Feng Y."/>
            <person name="Xiao L."/>
        </authorList>
    </citation>
    <scope>NUCLEOTIDE SEQUENCE [LARGE SCALE GENOMIC DNA]</scope>
    <source>
        <strain evidence="2">39726</strain>
    </source>
</reference>
<dbReference type="GeneID" id="39980315"/>
<feature type="domain" description="GST N-terminal" evidence="1">
    <location>
        <begin position="69"/>
        <end position="151"/>
    </location>
</feature>
<dbReference type="PROSITE" id="PS50404">
    <property type="entry name" value="GST_NTER"/>
    <property type="match status" value="1"/>
</dbReference>
<dbReference type="VEuPathDB" id="CryptoDB:cubi_03523"/>
<organism evidence="2 3">
    <name type="scientific">Cryptosporidium ubiquitum</name>
    <dbReference type="NCBI Taxonomy" id="857276"/>
    <lineage>
        <taxon>Eukaryota</taxon>
        <taxon>Sar</taxon>
        <taxon>Alveolata</taxon>
        <taxon>Apicomplexa</taxon>
        <taxon>Conoidasida</taxon>
        <taxon>Coccidia</taxon>
        <taxon>Eucoccidiorida</taxon>
        <taxon>Eimeriorina</taxon>
        <taxon>Cryptosporidiidae</taxon>
        <taxon>Cryptosporidium</taxon>
    </lineage>
</organism>
<dbReference type="Proteomes" id="UP000186176">
    <property type="component" value="Unassembled WGS sequence"/>
</dbReference>
<evidence type="ECO:0000259" key="1">
    <source>
        <dbReference type="PROSITE" id="PS50404"/>
    </source>
</evidence>
<dbReference type="EMBL" id="LRBP01000014">
    <property type="protein sequence ID" value="OII73725.1"/>
    <property type="molecule type" value="Genomic_DNA"/>
</dbReference>
<protein>
    <submittedName>
        <fullName evidence="2">Glutathione s-transferase</fullName>
    </submittedName>
</protein>
<evidence type="ECO:0000313" key="3">
    <source>
        <dbReference type="Proteomes" id="UP000186176"/>
    </source>
</evidence>
<dbReference type="AlphaFoldDB" id="A0A1J4MLH8"/>
<dbReference type="Gene3D" id="1.20.1050.10">
    <property type="match status" value="1"/>
</dbReference>
<dbReference type="Gene3D" id="3.40.30.10">
    <property type="entry name" value="Glutaredoxin"/>
    <property type="match status" value="1"/>
</dbReference>
<evidence type="ECO:0000313" key="2">
    <source>
        <dbReference type="EMBL" id="OII73725.1"/>
    </source>
</evidence>